<dbReference type="Pfam" id="PF01656">
    <property type="entry name" value="CbiA"/>
    <property type="match status" value="1"/>
</dbReference>
<dbReference type="RefSeq" id="WP_184465227.1">
    <property type="nucleotide sequence ID" value="NZ_JACHHW010000020.1"/>
</dbReference>
<dbReference type="PANTHER" id="PTHR13696">
    <property type="entry name" value="P-LOOP CONTAINING NUCLEOSIDE TRIPHOSPHATE HYDROLASE"/>
    <property type="match status" value="1"/>
</dbReference>
<feature type="domain" description="CobQ/CobB/MinD/ParA nucleotide binding" evidence="1">
    <location>
        <begin position="4"/>
        <end position="143"/>
    </location>
</feature>
<dbReference type="InterPro" id="IPR027417">
    <property type="entry name" value="P-loop_NTPase"/>
</dbReference>
<organism evidence="2 3">
    <name type="scientific">Zhongshania antarctica</name>
    <dbReference type="NCBI Taxonomy" id="641702"/>
    <lineage>
        <taxon>Bacteria</taxon>
        <taxon>Pseudomonadati</taxon>
        <taxon>Pseudomonadota</taxon>
        <taxon>Gammaproteobacteria</taxon>
        <taxon>Cellvibrionales</taxon>
        <taxon>Spongiibacteraceae</taxon>
        <taxon>Zhongshania</taxon>
    </lineage>
</organism>
<dbReference type="PANTHER" id="PTHR13696:SF96">
    <property type="entry name" value="COBQ_COBB_MIND_PARA NUCLEOTIDE BINDING DOMAIN-CONTAINING PROTEIN"/>
    <property type="match status" value="1"/>
</dbReference>
<dbReference type="EMBL" id="JACHHW010000020">
    <property type="protein sequence ID" value="MBB5189274.1"/>
    <property type="molecule type" value="Genomic_DNA"/>
</dbReference>
<dbReference type="Proteomes" id="UP000536640">
    <property type="component" value="Unassembled WGS sequence"/>
</dbReference>
<dbReference type="AlphaFoldDB" id="A0A840R9K1"/>
<evidence type="ECO:0000313" key="2">
    <source>
        <dbReference type="EMBL" id="MBB5189274.1"/>
    </source>
</evidence>
<evidence type="ECO:0000313" key="3">
    <source>
        <dbReference type="Proteomes" id="UP000536640"/>
    </source>
</evidence>
<dbReference type="InterPro" id="IPR002586">
    <property type="entry name" value="CobQ/CobB/MinD/ParA_Nub-bd_dom"/>
</dbReference>
<dbReference type="CDD" id="cd02042">
    <property type="entry name" value="ParAB_family"/>
    <property type="match status" value="1"/>
</dbReference>
<evidence type="ECO:0000259" key="1">
    <source>
        <dbReference type="Pfam" id="PF01656"/>
    </source>
</evidence>
<keyword evidence="3" id="KW-1185">Reference proteome</keyword>
<sequence length="211" mass="22859">MILVVCCEKGGAGKSSLAQTLAVYLKLNDKDVLLVDADPQRTTADWAEDRVEANFPRIPCVEKLGNITADLKDLSGRYDVVVVDCGGADSKAMRSALAISDRALIPFRPKRRDLKTAPKMAEIIEQAQALNPNLIVRSVVTQVPTLPSQANRILNAKRLLASLDLSPLEHITRNLNSWDDAEEAGGSVLEYEDEKAASDANAVFNEFLGGA</sequence>
<proteinExistence type="predicted"/>
<dbReference type="PIRSF" id="PIRSF009320">
    <property type="entry name" value="Nuc_binding_HP_1000"/>
    <property type="match status" value="1"/>
</dbReference>
<gene>
    <name evidence="2" type="ORF">HNQ57_003577</name>
</gene>
<dbReference type="SUPFAM" id="SSF52540">
    <property type="entry name" value="P-loop containing nucleoside triphosphate hydrolases"/>
    <property type="match status" value="1"/>
</dbReference>
<comment type="caution">
    <text evidence="2">The sequence shown here is derived from an EMBL/GenBank/DDBJ whole genome shotgun (WGS) entry which is preliminary data.</text>
</comment>
<name>A0A840R9K1_9GAMM</name>
<dbReference type="Gene3D" id="3.40.50.300">
    <property type="entry name" value="P-loop containing nucleotide triphosphate hydrolases"/>
    <property type="match status" value="1"/>
</dbReference>
<reference evidence="2 3" key="1">
    <citation type="submission" date="2020-08" db="EMBL/GenBank/DDBJ databases">
        <title>Genomic Encyclopedia of Type Strains, Phase IV (KMG-IV): sequencing the most valuable type-strain genomes for metagenomic binning, comparative biology and taxonomic classification.</title>
        <authorList>
            <person name="Goeker M."/>
        </authorList>
    </citation>
    <scope>NUCLEOTIDE SEQUENCE [LARGE SCALE GENOMIC DNA]</scope>
    <source>
        <strain evidence="2 3">DSM 25701</strain>
    </source>
</reference>
<protein>
    <submittedName>
        <fullName evidence="2">Chromosome partitioning protein</fullName>
    </submittedName>
</protein>
<accession>A0A840R9K1</accession>
<dbReference type="InterPro" id="IPR050678">
    <property type="entry name" value="DNA_Partitioning_ATPase"/>
</dbReference>